<name>A0A316R282_9BACT</name>
<dbReference type="SMART" id="SM00530">
    <property type="entry name" value="HTH_XRE"/>
    <property type="match status" value="1"/>
</dbReference>
<dbReference type="SUPFAM" id="SSF51182">
    <property type="entry name" value="RmlC-like cupins"/>
    <property type="match status" value="1"/>
</dbReference>
<dbReference type="InterPro" id="IPR011051">
    <property type="entry name" value="RmlC_Cupin_sf"/>
</dbReference>
<evidence type="ECO:0000313" key="4">
    <source>
        <dbReference type="Proteomes" id="UP000262954"/>
    </source>
</evidence>
<dbReference type="GO" id="GO:0003677">
    <property type="term" value="F:DNA binding"/>
    <property type="evidence" value="ECO:0007669"/>
    <property type="project" value="UniProtKB-KW"/>
</dbReference>
<dbReference type="InterPro" id="IPR010982">
    <property type="entry name" value="Lambda_DNA-bd_dom_sf"/>
</dbReference>
<dbReference type="PROSITE" id="PS50943">
    <property type="entry name" value="HTH_CROC1"/>
    <property type="match status" value="1"/>
</dbReference>
<dbReference type="Pfam" id="PF01381">
    <property type="entry name" value="HTH_3"/>
    <property type="match status" value="1"/>
</dbReference>
<reference evidence="3 4" key="1">
    <citation type="journal article" date="2018" name="Nat. Biotechnol.">
        <title>A standardized bacterial taxonomy based on genome phylogeny substantially revises the tree of life.</title>
        <authorList>
            <person name="Parks D.H."/>
            <person name="Chuvochina M."/>
            <person name="Waite D.W."/>
            <person name="Rinke C."/>
            <person name="Skarshewski A."/>
            <person name="Chaumeil P.A."/>
            <person name="Hugenholtz P."/>
        </authorList>
    </citation>
    <scope>NUCLEOTIDE SEQUENCE [LARGE SCALE GENOMIC DNA]</scope>
    <source>
        <strain evidence="3">UBA11482</strain>
    </source>
</reference>
<feature type="domain" description="HTH cro/C1-type" evidence="2">
    <location>
        <begin position="11"/>
        <end position="65"/>
    </location>
</feature>
<organism evidence="3 4">
    <name type="scientific">Coprobacter fastidiosus</name>
    <dbReference type="NCBI Taxonomy" id="1099853"/>
    <lineage>
        <taxon>Bacteria</taxon>
        <taxon>Pseudomonadati</taxon>
        <taxon>Bacteroidota</taxon>
        <taxon>Bacteroidia</taxon>
        <taxon>Bacteroidales</taxon>
        <taxon>Barnesiellaceae</taxon>
        <taxon>Coprobacter</taxon>
    </lineage>
</organism>
<gene>
    <name evidence="3" type="ORF">DDY73_03705</name>
</gene>
<keyword evidence="1" id="KW-0238">DNA-binding</keyword>
<dbReference type="AlphaFoldDB" id="A0A316R282"/>
<dbReference type="InterPro" id="IPR014710">
    <property type="entry name" value="RmlC-like_jellyroll"/>
</dbReference>
<dbReference type="GO" id="GO:0005829">
    <property type="term" value="C:cytosol"/>
    <property type="evidence" value="ECO:0007669"/>
    <property type="project" value="TreeGrafter"/>
</dbReference>
<accession>A0A316R282</accession>
<dbReference type="InterPro" id="IPR013096">
    <property type="entry name" value="Cupin_2"/>
</dbReference>
<dbReference type="CDD" id="cd00093">
    <property type="entry name" value="HTH_XRE"/>
    <property type="match status" value="1"/>
</dbReference>
<sequence>MKNNKTVGYKIQTIRENKNMSRKEVAEQAGLSEEQVTRIEEDIDLPALAPLLKIARAMGVRLGTFLDDQEELGPVICRNMQKDKSISFSTNTPNASRHMEYYSLSKSKSNRHMEPFFINIAPAPANEYEMSSHEGEEFIIVANGEIEINYGNETYVLKKGDSIYYDSIVPHHVHAYNNQTASILAVVYVPA</sequence>
<protein>
    <submittedName>
        <fullName evidence="3">XRE family transcriptional regulator</fullName>
    </submittedName>
</protein>
<evidence type="ECO:0000256" key="1">
    <source>
        <dbReference type="ARBA" id="ARBA00023125"/>
    </source>
</evidence>
<dbReference type="Gene3D" id="2.60.120.10">
    <property type="entry name" value="Jelly Rolls"/>
    <property type="match status" value="1"/>
</dbReference>
<proteinExistence type="predicted"/>
<dbReference type="Pfam" id="PF07883">
    <property type="entry name" value="Cupin_2"/>
    <property type="match status" value="1"/>
</dbReference>
<dbReference type="EMBL" id="DNWC01000051">
    <property type="protein sequence ID" value="HBJ08087.1"/>
    <property type="molecule type" value="Genomic_DNA"/>
</dbReference>
<dbReference type="PANTHER" id="PTHR46797:SF19">
    <property type="entry name" value="BLL2473 PROTEIN"/>
    <property type="match status" value="1"/>
</dbReference>
<dbReference type="CDD" id="cd02209">
    <property type="entry name" value="cupin_XRE_C"/>
    <property type="match status" value="1"/>
</dbReference>
<dbReference type="GO" id="GO:0003700">
    <property type="term" value="F:DNA-binding transcription factor activity"/>
    <property type="evidence" value="ECO:0007669"/>
    <property type="project" value="TreeGrafter"/>
</dbReference>
<evidence type="ECO:0000313" key="3">
    <source>
        <dbReference type="EMBL" id="HBJ08087.1"/>
    </source>
</evidence>
<dbReference type="Proteomes" id="UP000262954">
    <property type="component" value="Unassembled WGS sequence"/>
</dbReference>
<dbReference type="SUPFAM" id="SSF47413">
    <property type="entry name" value="lambda repressor-like DNA-binding domains"/>
    <property type="match status" value="1"/>
</dbReference>
<dbReference type="PANTHER" id="PTHR46797">
    <property type="entry name" value="HTH-TYPE TRANSCRIPTIONAL REGULATOR"/>
    <property type="match status" value="1"/>
</dbReference>
<dbReference type="InterPro" id="IPR001387">
    <property type="entry name" value="Cro/C1-type_HTH"/>
</dbReference>
<dbReference type="Gene3D" id="1.10.260.40">
    <property type="entry name" value="lambda repressor-like DNA-binding domains"/>
    <property type="match status" value="1"/>
</dbReference>
<dbReference type="RefSeq" id="WP_009317964.1">
    <property type="nucleotide sequence ID" value="NZ_CABKQP010000003.1"/>
</dbReference>
<dbReference type="InterPro" id="IPR050807">
    <property type="entry name" value="TransReg_Diox_bact_type"/>
</dbReference>
<comment type="caution">
    <text evidence="3">The sequence shown here is derived from an EMBL/GenBank/DDBJ whole genome shotgun (WGS) entry which is preliminary data.</text>
</comment>
<evidence type="ECO:0000259" key="2">
    <source>
        <dbReference type="PROSITE" id="PS50943"/>
    </source>
</evidence>